<organism evidence="2 3">
    <name type="scientific">Seminavis robusta</name>
    <dbReference type="NCBI Taxonomy" id="568900"/>
    <lineage>
        <taxon>Eukaryota</taxon>
        <taxon>Sar</taxon>
        <taxon>Stramenopiles</taxon>
        <taxon>Ochrophyta</taxon>
        <taxon>Bacillariophyta</taxon>
        <taxon>Bacillariophyceae</taxon>
        <taxon>Bacillariophycidae</taxon>
        <taxon>Naviculales</taxon>
        <taxon>Naviculaceae</taxon>
        <taxon>Seminavis</taxon>
    </lineage>
</organism>
<feature type="compositionally biased region" description="Basic and acidic residues" evidence="1">
    <location>
        <begin position="67"/>
        <end position="79"/>
    </location>
</feature>
<evidence type="ECO:0000313" key="2">
    <source>
        <dbReference type="EMBL" id="CAB9530630.1"/>
    </source>
</evidence>
<keyword evidence="3" id="KW-1185">Reference proteome</keyword>
<feature type="region of interest" description="Disordered" evidence="1">
    <location>
        <begin position="187"/>
        <end position="211"/>
    </location>
</feature>
<evidence type="ECO:0000313" key="3">
    <source>
        <dbReference type="Proteomes" id="UP001153069"/>
    </source>
</evidence>
<dbReference type="AlphaFoldDB" id="A0A9N8F4R0"/>
<sequence>MSEPSSGTSGGSDDKDFIDDFGNETGTKYVFTGGFLGSDEEDDDGFVAPGTLAEAVAPGDAEGNTPFDHRGQSKLFTTEKAKRIAESTLEREKWSSLVEEFDEKGQVAAGDTGEREEDCESTTEREKESSLVEEEFVVEEFDEEVQVPGGDTGGNIPVDRRDQFHQFFTTEEAKRIVESTFEREKRSSLVKEEFDEEGQVAAGDAGGNIPVDRRGQFHQFFVTEKKAKRITENATEREKRSSLVEEEFDEEGQVSAGDAGGTDLDELEIEVENILESQNNSLTIKLIG</sequence>
<feature type="region of interest" description="Disordered" evidence="1">
    <location>
        <begin position="56"/>
        <end position="79"/>
    </location>
</feature>
<comment type="caution">
    <text evidence="2">The sequence shown here is derived from an EMBL/GenBank/DDBJ whole genome shotgun (WGS) entry which is preliminary data.</text>
</comment>
<feature type="region of interest" description="Disordered" evidence="1">
    <location>
        <begin position="140"/>
        <end position="159"/>
    </location>
</feature>
<reference evidence="2" key="1">
    <citation type="submission" date="2020-06" db="EMBL/GenBank/DDBJ databases">
        <authorList>
            <consortium name="Plant Systems Biology data submission"/>
        </authorList>
    </citation>
    <scope>NUCLEOTIDE SEQUENCE</scope>
    <source>
        <strain evidence="2">D6</strain>
    </source>
</reference>
<feature type="region of interest" description="Disordered" evidence="1">
    <location>
        <begin position="96"/>
        <end position="135"/>
    </location>
</feature>
<proteinExistence type="predicted"/>
<gene>
    <name evidence="2" type="ORF">SEMRO_2968_G341160.1</name>
</gene>
<accession>A0A9N8F4R0</accession>
<evidence type="ECO:0000256" key="1">
    <source>
        <dbReference type="SAM" id="MobiDB-lite"/>
    </source>
</evidence>
<dbReference type="EMBL" id="CAICTM010002966">
    <property type="protein sequence ID" value="CAB9530630.1"/>
    <property type="molecule type" value="Genomic_DNA"/>
</dbReference>
<feature type="compositionally biased region" description="Basic and acidic residues" evidence="1">
    <location>
        <begin position="231"/>
        <end position="243"/>
    </location>
</feature>
<protein>
    <submittedName>
        <fullName evidence="2">Uncharacterized protein</fullName>
    </submittedName>
</protein>
<feature type="region of interest" description="Disordered" evidence="1">
    <location>
        <begin position="231"/>
        <end position="262"/>
    </location>
</feature>
<dbReference type="Proteomes" id="UP001153069">
    <property type="component" value="Unassembled WGS sequence"/>
</dbReference>
<name>A0A9N8F4R0_9STRA</name>
<feature type="region of interest" description="Disordered" evidence="1">
    <location>
        <begin position="1"/>
        <end position="23"/>
    </location>
</feature>